<dbReference type="GO" id="GO:0003676">
    <property type="term" value="F:nucleic acid binding"/>
    <property type="evidence" value="ECO:0007669"/>
    <property type="project" value="InterPro"/>
</dbReference>
<reference evidence="3 4" key="1">
    <citation type="submission" date="2018-03" db="EMBL/GenBank/DDBJ databases">
        <title>Genomic Encyclopedia of Archaeal and Bacterial Type Strains, Phase II (KMG-II): from individual species to whole genera.</title>
        <authorList>
            <person name="Goeker M."/>
        </authorList>
    </citation>
    <scope>NUCLEOTIDE SEQUENCE [LARGE SCALE GENOMIC DNA]</scope>
    <source>
        <strain evidence="3 4">DSM 101533</strain>
    </source>
</reference>
<name>A0A2T0VTK3_9RHOB</name>
<evidence type="ECO:0000313" key="3">
    <source>
        <dbReference type="EMBL" id="PRY74511.1"/>
    </source>
</evidence>
<dbReference type="InterPro" id="IPR036397">
    <property type="entry name" value="RNaseH_sf"/>
</dbReference>
<evidence type="ECO:0000313" key="4">
    <source>
        <dbReference type="Proteomes" id="UP000238007"/>
    </source>
</evidence>
<evidence type="ECO:0000256" key="1">
    <source>
        <dbReference type="SAM" id="MobiDB-lite"/>
    </source>
</evidence>
<feature type="region of interest" description="Disordered" evidence="1">
    <location>
        <begin position="671"/>
        <end position="707"/>
    </location>
</feature>
<dbReference type="InterPro" id="IPR001584">
    <property type="entry name" value="Integrase_cat-core"/>
</dbReference>
<accession>A0A2T0VTK3</accession>
<dbReference type="InterPro" id="IPR012337">
    <property type="entry name" value="RNaseH-like_sf"/>
</dbReference>
<dbReference type="Gene3D" id="3.30.420.10">
    <property type="entry name" value="Ribonuclease H-like superfamily/Ribonuclease H"/>
    <property type="match status" value="1"/>
</dbReference>
<feature type="domain" description="Integrase catalytic" evidence="2">
    <location>
        <begin position="281"/>
        <end position="497"/>
    </location>
</feature>
<gene>
    <name evidence="3" type="ORF">CLV80_11729</name>
</gene>
<proteinExistence type="predicted"/>
<organism evidence="3 4">
    <name type="scientific">Yoonia maritima</name>
    <dbReference type="NCBI Taxonomy" id="1435347"/>
    <lineage>
        <taxon>Bacteria</taxon>
        <taxon>Pseudomonadati</taxon>
        <taxon>Pseudomonadota</taxon>
        <taxon>Alphaproteobacteria</taxon>
        <taxon>Rhodobacterales</taxon>
        <taxon>Paracoccaceae</taxon>
        <taxon>Yoonia</taxon>
    </lineage>
</organism>
<protein>
    <submittedName>
        <fullName evidence="3">Putative transposase</fullName>
    </submittedName>
</protein>
<dbReference type="GO" id="GO:0015074">
    <property type="term" value="P:DNA integration"/>
    <property type="evidence" value="ECO:0007669"/>
    <property type="project" value="InterPro"/>
</dbReference>
<dbReference type="EMBL" id="PVTP01000017">
    <property type="protein sequence ID" value="PRY74511.1"/>
    <property type="molecule type" value="Genomic_DNA"/>
</dbReference>
<evidence type="ECO:0000259" key="2">
    <source>
        <dbReference type="PROSITE" id="PS50994"/>
    </source>
</evidence>
<comment type="caution">
    <text evidence="3">The sequence shown here is derived from an EMBL/GenBank/DDBJ whole genome shotgun (WGS) entry which is preliminary data.</text>
</comment>
<dbReference type="OrthoDB" id="9814072at2"/>
<dbReference type="Proteomes" id="UP000238007">
    <property type="component" value="Unassembled WGS sequence"/>
</dbReference>
<dbReference type="SUPFAM" id="SSF53098">
    <property type="entry name" value="Ribonuclease H-like"/>
    <property type="match status" value="1"/>
</dbReference>
<dbReference type="PROSITE" id="PS50994">
    <property type="entry name" value="INTEGRASE"/>
    <property type="match status" value="1"/>
</dbReference>
<dbReference type="AlphaFoldDB" id="A0A2T0VTK3"/>
<sequence length="707" mass="79972">MTYHFRFGKSDMFCFSGVQYRPIEVTSDCVILERADEPGITEVFSHEELFSLVQTPEATFRPGYFDWSDRKLQSSVAFDALSVLDDKRKPQVLWRQAICDAYIDFEVRRLINRTEASFNEMKPQLEAEALRRDGEEFRNKGKRAGTDLRKLKFPCSKSVFNWVRTYQDSGYDPLSLIPKRHRSGNHGLRWCHETEAWISRVIETYADTQRPTKIAAIDATIAAIKKENERRRKTDEHPLHVPSVRAVRARLAQADPYYIHAKRYGIAAANKKFTLFETGVDVIAPMERVEMDECKLDIKSLLAATGILEHLAPERRVALEQGRRWICVAIDCATKSILALRISENPSADEAIRTLRDVYTDKTAIAQACDCESTWHQSGQIGLLAVDQGSAFASEAFQTAAKSLGIVLQFPPGGLPWLRGHIETFFRTLGHQLLPLLSGRTFFNPVERGDYPSEQLACLSDDDLIQVLITFVVDIYHNQPHGSLGGETPGDCWDRLVAVEGTPFTPDGHVMRKAFGRRFERQLRGDGVLFARTGYSCDALREAFLHSPERKVEICVDTRDLGWILVKVGGVWHAATANVSGLDGVSYEVLKEASRSLRLKFQNQAELNFPIIQRAISRISDTNRAAMIRSELTPFHVTDDEIRRNEKALHYSLRSAEEKLSSGAISRDPLADGLEISMSENQPEDPLPATDHQKPSRRSSWRFDDGE</sequence>
<dbReference type="RefSeq" id="WP_106359241.1">
    <property type="nucleotide sequence ID" value="NZ_PVTP01000017.1"/>
</dbReference>
<keyword evidence="4" id="KW-1185">Reference proteome</keyword>